<sequence>MLHINSGSASYKVLIWLHGLGADSNDFAPFFSNPLFKEYEIILPNAPYRKITLNQNFEMRAWFNMKSLNLDDLNEEDFIESSKALDLIIEDKLKTNPSSKIYIGGFSQGAALSIFYGLKTIHKIYGVVSFSGFVPKFNYQNTMITKPILKIHGIYDDIINFQTSENTFDLLNFSNLVSKSYNMGHEVIEDQVVDLLSFLKET</sequence>
<feature type="domain" description="Phospholipase/carboxylesterase/thioesterase" evidence="3">
    <location>
        <begin position="7"/>
        <end position="200"/>
    </location>
</feature>
<evidence type="ECO:0000313" key="4">
    <source>
        <dbReference type="EMBL" id="AKO65481.1"/>
    </source>
</evidence>
<dbReference type="OrthoDB" id="9801763at2"/>
<reference evidence="4 5" key="1">
    <citation type="submission" date="2015-03" db="EMBL/GenBank/DDBJ databases">
        <title>Comparative analysis of the OM43 clade including a novel species from Red Sea uncovers genomic and metabolic diversity among marine methylotrophs.</title>
        <authorList>
            <person name="Jimenez-Infante F."/>
            <person name="Ngugi D.K."/>
            <person name="Vinu M."/>
            <person name="Alam I."/>
            <person name="Kamau A."/>
            <person name="Blom J."/>
            <person name="Bajic V.B."/>
            <person name="Stingl U."/>
        </authorList>
    </citation>
    <scope>NUCLEOTIDE SEQUENCE [LARGE SCALE GENOMIC DNA]</scope>
    <source>
        <strain evidence="4 5">MBRSH7</strain>
    </source>
</reference>
<dbReference type="Proteomes" id="UP000066549">
    <property type="component" value="Chromosome"/>
</dbReference>
<accession>A0A0H4IWY3</accession>
<evidence type="ECO:0000256" key="2">
    <source>
        <dbReference type="ARBA" id="ARBA00022801"/>
    </source>
</evidence>
<dbReference type="Pfam" id="PF02230">
    <property type="entry name" value="Abhydrolase_2"/>
    <property type="match status" value="1"/>
</dbReference>
<evidence type="ECO:0000313" key="5">
    <source>
        <dbReference type="Proteomes" id="UP000066549"/>
    </source>
</evidence>
<dbReference type="GO" id="GO:0016787">
    <property type="term" value="F:hydrolase activity"/>
    <property type="evidence" value="ECO:0007669"/>
    <property type="project" value="UniProtKB-KW"/>
</dbReference>
<dbReference type="PANTHER" id="PTHR10655">
    <property type="entry name" value="LYSOPHOSPHOLIPASE-RELATED"/>
    <property type="match status" value="1"/>
</dbReference>
<dbReference type="Gene3D" id="3.40.50.1820">
    <property type="entry name" value="alpha/beta hydrolase"/>
    <property type="match status" value="1"/>
</dbReference>
<gene>
    <name evidence="4" type="ORF">VI33_01600</name>
</gene>
<keyword evidence="5" id="KW-1185">Reference proteome</keyword>
<evidence type="ECO:0000256" key="1">
    <source>
        <dbReference type="ARBA" id="ARBA00006499"/>
    </source>
</evidence>
<proteinExistence type="inferred from homology"/>
<dbReference type="InterPro" id="IPR003140">
    <property type="entry name" value="PLipase/COase/thioEstase"/>
</dbReference>
<protein>
    <recommendedName>
        <fullName evidence="3">Phospholipase/carboxylesterase/thioesterase domain-containing protein</fullName>
    </recommendedName>
</protein>
<dbReference type="AlphaFoldDB" id="A0A0H4IWY3"/>
<dbReference type="EMBL" id="CP011002">
    <property type="protein sequence ID" value="AKO65481.1"/>
    <property type="molecule type" value="Genomic_DNA"/>
</dbReference>
<keyword evidence="2" id="KW-0378">Hydrolase</keyword>
<dbReference type="InterPro" id="IPR029058">
    <property type="entry name" value="AB_hydrolase_fold"/>
</dbReference>
<dbReference type="SUPFAM" id="SSF53474">
    <property type="entry name" value="alpha/beta-Hydrolases"/>
    <property type="match status" value="1"/>
</dbReference>
<name>A0A0H4IWY3_9PROT</name>
<evidence type="ECO:0000259" key="3">
    <source>
        <dbReference type="Pfam" id="PF02230"/>
    </source>
</evidence>
<comment type="similarity">
    <text evidence="1">Belongs to the AB hydrolase superfamily. AB hydrolase 2 family.</text>
</comment>
<dbReference type="PANTHER" id="PTHR10655:SF17">
    <property type="entry name" value="LYSOPHOSPHOLIPASE-LIKE PROTEIN 1"/>
    <property type="match status" value="1"/>
</dbReference>
<organism evidence="4 5">
    <name type="scientific">Methylophilales bacterium MBRS-H7</name>
    <dbReference type="NCBI Taxonomy" id="1623450"/>
    <lineage>
        <taxon>Bacteria</taxon>
        <taxon>Pseudomonadati</taxon>
        <taxon>Pseudomonadota</taxon>
        <taxon>Betaproteobacteria</taxon>
        <taxon>Nitrosomonadales</taxon>
        <taxon>OM43 clade</taxon>
    </lineage>
</organism>
<dbReference type="InterPro" id="IPR050565">
    <property type="entry name" value="LYPA1-2/EST-like"/>
</dbReference>